<keyword evidence="3" id="KW-1185">Reference proteome</keyword>
<evidence type="ECO:0000256" key="1">
    <source>
        <dbReference type="SAM" id="SignalP"/>
    </source>
</evidence>
<name>A0A6M9PI24_9BURK</name>
<feature type="signal peptide" evidence="1">
    <location>
        <begin position="1"/>
        <end position="22"/>
    </location>
</feature>
<protein>
    <submittedName>
        <fullName evidence="2">Uncharacterized protein</fullName>
    </submittedName>
</protein>
<evidence type="ECO:0000313" key="3">
    <source>
        <dbReference type="Proteomes" id="UP000501090"/>
    </source>
</evidence>
<dbReference type="KEGG" id="pard:DN92_02910"/>
<feature type="chain" id="PRO_5026709371" evidence="1">
    <location>
        <begin position="23"/>
        <end position="244"/>
    </location>
</feature>
<reference evidence="2 3" key="1">
    <citation type="submission" date="2018-04" db="EMBL/GenBank/DDBJ databases">
        <title>Polynucleobacter sp. UK-Long2-W17 genome.</title>
        <authorList>
            <person name="Hahn M.W."/>
        </authorList>
    </citation>
    <scope>NUCLEOTIDE SEQUENCE [LARGE SCALE GENOMIC DNA]</scope>
    <source>
        <strain evidence="2 3">UK-Long2-W17</strain>
    </source>
</reference>
<keyword evidence="1" id="KW-0732">Signal</keyword>
<sequence>MTHKMYLFLTALAFFASLSVYAATSSTVEEKFISNVVSVSNLRNKRYCEVLYGDRSFLTLVVKVFSTQGLNDCPEDAWKLITNQTISDAYKASFVRLNGPRYWMIDGVQATGNTVNHERASFGGIEMNLRATIEVGLFKQLQLLWGNPTYQATIVHRNTTWIYKAGSPVYELISPSGEQYVMQSYAQIVNPKLSMADLPMLEKQLQLPKGWSYRTRLLAEDLNLVAKGAAYVLQDNLFNSYQRQ</sequence>
<gene>
    <name evidence="2" type="ORF">DN92_02910</name>
</gene>
<evidence type="ECO:0000313" key="2">
    <source>
        <dbReference type="EMBL" id="QKM60071.1"/>
    </source>
</evidence>
<accession>A0A6M9PI24</accession>
<dbReference type="AlphaFoldDB" id="A0A6M9PI24"/>
<organism evidence="2 3">
    <name type="scientific">Polynucleobacter arcticus</name>
    <dbReference type="NCBI Taxonomy" id="1743165"/>
    <lineage>
        <taxon>Bacteria</taxon>
        <taxon>Pseudomonadati</taxon>
        <taxon>Pseudomonadota</taxon>
        <taxon>Betaproteobacteria</taxon>
        <taxon>Burkholderiales</taxon>
        <taxon>Burkholderiaceae</taxon>
        <taxon>Polynucleobacter</taxon>
    </lineage>
</organism>
<dbReference type="RefSeq" id="WP_173959842.1">
    <property type="nucleotide sequence ID" value="NZ_CBCSCC010000012.1"/>
</dbReference>
<proteinExistence type="predicted"/>
<dbReference type="EMBL" id="CP028940">
    <property type="protein sequence ID" value="QKM60071.1"/>
    <property type="molecule type" value="Genomic_DNA"/>
</dbReference>
<dbReference type="Proteomes" id="UP000501090">
    <property type="component" value="Chromosome"/>
</dbReference>